<dbReference type="Gene3D" id="3.10.310.30">
    <property type="match status" value="1"/>
</dbReference>
<name>A0A4R1HRV3_PSEEN</name>
<dbReference type="InterPro" id="IPR051319">
    <property type="entry name" value="Oligoribo/pAp-PDE_c-di-AMP_PDE"/>
</dbReference>
<dbReference type="RefSeq" id="WP_165922156.1">
    <property type="nucleotide sequence ID" value="NZ_SMFZ01000001.1"/>
</dbReference>
<dbReference type="SUPFAM" id="SSF64182">
    <property type="entry name" value="DHH phosphoesterases"/>
    <property type="match status" value="1"/>
</dbReference>
<sequence>MRPDPGAVDAGGAAALLRDASDVLVLGHVGPDPDTLGCAVSVATAMRRRGVPAVVAVGDPGPIADRLRTLDPDGIVVHAADAPPSPDLLVCCDASERRRLGSLADRLDTAGASLVIDHHVSFVPFGTHQFVDPTAPATVTLVRQVLAELGEPLDANQASALFAGLYTDTGGLRAGGAPTLRLAAELVEAGAEPASLMRGLNGDRPFGWLAALATILAGAHREPDAVAGAGLVWARVDAATAGRFGEQVGSVMGQLAATAGHGVAALLTECQDGTWSVSLRGTGRPDLSAVARRLGGGGHRGAAGAELGGTADGVLEALREALVAETVGQGT</sequence>
<feature type="domain" description="DDH" evidence="1">
    <location>
        <begin position="23"/>
        <end position="164"/>
    </location>
</feature>
<accession>A0A4R1HRV3</accession>
<dbReference type="Pfam" id="PF01368">
    <property type="entry name" value="DHH"/>
    <property type="match status" value="1"/>
</dbReference>
<dbReference type="Pfam" id="PF02272">
    <property type="entry name" value="DHHA1"/>
    <property type="match status" value="1"/>
</dbReference>
<evidence type="ECO:0000313" key="3">
    <source>
        <dbReference type="EMBL" id="TCK25354.1"/>
    </source>
</evidence>
<dbReference type="Gene3D" id="3.90.1640.10">
    <property type="entry name" value="inorganic pyrophosphatase (n-terminal core)"/>
    <property type="match status" value="1"/>
</dbReference>
<evidence type="ECO:0000313" key="4">
    <source>
        <dbReference type="Proteomes" id="UP000295560"/>
    </source>
</evidence>
<dbReference type="InterPro" id="IPR038763">
    <property type="entry name" value="DHH_sf"/>
</dbReference>
<comment type="caution">
    <text evidence="3">The sequence shown here is derived from an EMBL/GenBank/DDBJ whole genome shotgun (WGS) entry which is preliminary data.</text>
</comment>
<dbReference type="InterPro" id="IPR001667">
    <property type="entry name" value="DDH_dom"/>
</dbReference>
<evidence type="ECO:0000259" key="2">
    <source>
        <dbReference type="Pfam" id="PF02272"/>
    </source>
</evidence>
<proteinExistence type="predicted"/>
<dbReference type="InterPro" id="IPR003156">
    <property type="entry name" value="DHHA1_dom"/>
</dbReference>
<organism evidence="3 4">
    <name type="scientific">Pseudonocardia endophytica</name>
    <dbReference type="NCBI Taxonomy" id="401976"/>
    <lineage>
        <taxon>Bacteria</taxon>
        <taxon>Bacillati</taxon>
        <taxon>Actinomycetota</taxon>
        <taxon>Actinomycetes</taxon>
        <taxon>Pseudonocardiales</taxon>
        <taxon>Pseudonocardiaceae</taxon>
        <taxon>Pseudonocardia</taxon>
    </lineage>
</organism>
<keyword evidence="4" id="KW-1185">Reference proteome</keyword>
<feature type="domain" description="DHHA1" evidence="2">
    <location>
        <begin position="245"/>
        <end position="321"/>
    </location>
</feature>
<dbReference type="Proteomes" id="UP000295560">
    <property type="component" value="Unassembled WGS sequence"/>
</dbReference>
<dbReference type="EMBL" id="SMFZ01000001">
    <property type="protein sequence ID" value="TCK25354.1"/>
    <property type="molecule type" value="Genomic_DNA"/>
</dbReference>
<reference evidence="3 4" key="1">
    <citation type="submission" date="2019-03" db="EMBL/GenBank/DDBJ databases">
        <title>Sequencing the genomes of 1000 actinobacteria strains.</title>
        <authorList>
            <person name="Klenk H.-P."/>
        </authorList>
    </citation>
    <scope>NUCLEOTIDE SEQUENCE [LARGE SCALE GENOMIC DNA]</scope>
    <source>
        <strain evidence="3 4">DSM 44969</strain>
    </source>
</reference>
<dbReference type="AlphaFoldDB" id="A0A4R1HRV3"/>
<protein>
    <submittedName>
        <fullName evidence="3">Phosphoesterase RecJ-like protein</fullName>
    </submittedName>
</protein>
<dbReference type="PANTHER" id="PTHR47618">
    <property type="entry name" value="BIFUNCTIONAL OLIGORIBONUCLEASE AND PAP PHOSPHATASE NRNA"/>
    <property type="match status" value="1"/>
</dbReference>
<gene>
    <name evidence="3" type="ORF">EV378_1160</name>
</gene>
<dbReference type="GO" id="GO:0003676">
    <property type="term" value="F:nucleic acid binding"/>
    <property type="evidence" value="ECO:0007669"/>
    <property type="project" value="InterPro"/>
</dbReference>
<dbReference type="PANTHER" id="PTHR47618:SF1">
    <property type="entry name" value="BIFUNCTIONAL OLIGORIBONUCLEASE AND PAP PHOSPHATASE NRNA"/>
    <property type="match status" value="1"/>
</dbReference>
<evidence type="ECO:0000259" key="1">
    <source>
        <dbReference type="Pfam" id="PF01368"/>
    </source>
</evidence>